<gene>
    <name evidence="9" type="ORF">AYJ05_08655</name>
    <name evidence="8" type="ORF">HF853_07375</name>
</gene>
<dbReference type="GO" id="GO:0032993">
    <property type="term" value="C:protein-DNA complex"/>
    <property type="evidence" value="ECO:0007669"/>
    <property type="project" value="TreeGrafter"/>
</dbReference>
<feature type="compositionally biased region" description="Polar residues" evidence="6">
    <location>
        <begin position="216"/>
        <end position="226"/>
    </location>
</feature>
<name>A0A177IRU4_9CORY</name>
<dbReference type="PANTHER" id="PTHR30346:SF0">
    <property type="entry name" value="HCA OPERON TRANSCRIPTIONAL ACTIVATOR HCAR"/>
    <property type="match status" value="1"/>
</dbReference>
<comment type="caution">
    <text evidence="9">The sequence shown here is derived from an EMBL/GenBank/DDBJ whole genome shotgun (WGS) entry which is preliminary data.</text>
</comment>
<dbReference type="EMBL" id="LSTQ01000004">
    <property type="protein sequence ID" value="OAH31623.1"/>
    <property type="molecule type" value="Genomic_DNA"/>
</dbReference>
<dbReference type="GO" id="GO:0003700">
    <property type="term" value="F:DNA-binding transcription factor activity"/>
    <property type="evidence" value="ECO:0007669"/>
    <property type="project" value="TreeGrafter"/>
</dbReference>
<keyword evidence="10" id="KW-1185">Reference proteome</keyword>
<accession>A0A177IRU4</accession>
<keyword evidence="5" id="KW-0804">Transcription</keyword>
<dbReference type="OrthoDB" id="3388207at2"/>
<evidence type="ECO:0000313" key="11">
    <source>
        <dbReference type="Proteomes" id="UP000544551"/>
    </source>
</evidence>
<evidence type="ECO:0000256" key="4">
    <source>
        <dbReference type="ARBA" id="ARBA00023159"/>
    </source>
</evidence>
<evidence type="ECO:0000259" key="7">
    <source>
        <dbReference type="Pfam" id="PF03466"/>
    </source>
</evidence>
<evidence type="ECO:0000256" key="5">
    <source>
        <dbReference type="ARBA" id="ARBA00023163"/>
    </source>
</evidence>
<dbReference type="GO" id="GO:0003677">
    <property type="term" value="F:DNA binding"/>
    <property type="evidence" value="ECO:0007669"/>
    <property type="project" value="UniProtKB-KW"/>
</dbReference>
<reference evidence="10" key="1">
    <citation type="submission" date="2016-02" db="EMBL/GenBank/DDBJ databases">
        <authorList>
            <person name="Kaur G."/>
            <person name="Nair G.R."/>
            <person name="Mayilraj S."/>
        </authorList>
    </citation>
    <scope>NUCLEOTIDE SEQUENCE [LARGE SCALE GENOMIC DNA]</scope>
    <source>
        <strain evidence="10">GA-15</strain>
    </source>
</reference>
<feature type="domain" description="LysR substrate-binding" evidence="7">
    <location>
        <begin position="17"/>
        <end position="183"/>
    </location>
</feature>
<evidence type="ECO:0000256" key="3">
    <source>
        <dbReference type="ARBA" id="ARBA00023125"/>
    </source>
</evidence>
<dbReference type="InterPro" id="IPR005119">
    <property type="entry name" value="LysR_subst-bd"/>
</dbReference>
<evidence type="ECO:0000313" key="10">
    <source>
        <dbReference type="Proteomes" id="UP000076947"/>
    </source>
</evidence>
<dbReference type="CDD" id="cd05466">
    <property type="entry name" value="PBP2_LTTR_substrate"/>
    <property type="match status" value="1"/>
</dbReference>
<reference evidence="9" key="2">
    <citation type="submission" date="2016-02" db="EMBL/GenBank/DDBJ databases">
        <authorList>
            <person name="Wen L."/>
            <person name="He K."/>
            <person name="Yang H."/>
        </authorList>
    </citation>
    <scope>NUCLEOTIDE SEQUENCE [LARGE SCALE GENOMIC DNA]</scope>
    <source>
        <strain evidence="9">GA-15</strain>
    </source>
</reference>
<dbReference type="Proteomes" id="UP000544551">
    <property type="component" value="Unassembled WGS sequence"/>
</dbReference>
<sequence length="234" mass="25634">MLRLSFATGTEPGKWFERFRRATDHGGLETIDADDALGPLLSGDVDVALARLPQGGIDKRISEDTTHIVRLYTEARGVAVPKDSVFAELGESVDPRDIADEYLNYRIGPDASLDIDEIRAGLQVVAANVGIVIAPRPLLKVLSKKQVVPLELKDPQVPQTEIALVWLKENDSEAIQDFVGIAKGRTLNSSRHEAPKKTAREKAKAKQARRSARAKTGTQKSPNRSSQPRKGRRG</sequence>
<reference evidence="8 11" key="3">
    <citation type="submission" date="2020-04" db="EMBL/GenBank/DDBJ databases">
        <authorList>
            <person name="Hitch T.C.A."/>
            <person name="Wylensek D."/>
            <person name="Clavel T."/>
        </authorList>
    </citation>
    <scope>NUCLEOTIDE SEQUENCE [LARGE SCALE GENOMIC DNA]</scope>
    <source>
        <strain evidence="8 11">BL-383-APC-3D</strain>
    </source>
</reference>
<dbReference type="EMBL" id="JABAFZ010000006">
    <property type="protein sequence ID" value="NME89488.1"/>
    <property type="molecule type" value="Genomic_DNA"/>
</dbReference>
<organism evidence="9 10">
    <name type="scientific">Corynebacterium stationis</name>
    <dbReference type="NCBI Taxonomy" id="1705"/>
    <lineage>
        <taxon>Bacteria</taxon>
        <taxon>Bacillati</taxon>
        <taxon>Actinomycetota</taxon>
        <taxon>Actinomycetes</taxon>
        <taxon>Mycobacteriales</taxon>
        <taxon>Corynebacteriaceae</taxon>
        <taxon>Corynebacterium</taxon>
    </lineage>
</organism>
<dbReference type="STRING" id="1705.CA21670_08165"/>
<dbReference type="AlphaFoldDB" id="A0A177IRU4"/>
<comment type="similarity">
    <text evidence="1">Belongs to the LysR transcriptional regulatory family.</text>
</comment>
<evidence type="ECO:0000256" key="6">
    <source>
        <dbReference type="SAM" id="MobiDB-lite"/>
    </source>
</evidence>
<dbReference type="Proteomes" id="UP000076947">
    <property type="component" value="Unassembled WGS sequence"/>
</dbReference>
<protein>
    <submittedName>
        <fullName evidence="8 9">LysR family transcriptional regulator</fullName>
    </submittedName>
</protein>
<dbReference type="Pfam" id="PF03466">
    <property type="entry name" value="LysR_substrate"/>
    <property type="match status" value="1"/>
</dbReference>
<keyword evidence="3" id="KW-0238">DNA-binding</keyword>
<evidence type="ECO:0000313" key="8">
    <source>
        <dbReference type="EMBL" id="NME89488.1"/>
    </source>
</evidence>
<proteinExistence type="inferred from homology"/>
<feature type="compositionally biased region" description="Basic and acidic residues" evidence="6">
    <location>
        <begin position="190"/>
        <end position="204"/>
    </location>
</feature>
<dbReference type="Gene3D" id="3.40.190.10">
    <property type="entry name" value="Periplasmic binding protein-like II"/>
    <property type="match status" value="2"/>
</dbReference>
<dbReference type="RefSeq" id="WP_066837852.1">
    <property type="nucleotide sequence ID" value="NZ_CAJUDP010000012.1"/>
</dbReference>
<dbReference type="PANTHER" id="PTHR30346">
    <property type="entry name" value="TRANSCRIPTIONAL DUAL REGULATOR HCAR-RELATED"/>
    <property type="match status" value="1"/>
</dbReference>
<dbReference type="SUPFAM" id="SSF53850">
    <property type="entry name" value="Periplasmic binding protein-like II"/>
    <property type="match status" value="1"/>
</dbReference>
<feature type="region of interest" description="Disordered" evidence="6">
    <location>
        <begin position="186"/>
        <end position="234"/>
    </location>
</feature>
<keyword evidence="2" id="KW-0805">Transcription regulation</keyword>
<evidence type="ECO:0000313" key="9">
    <source>
        <dbReference type="EMBL" id="OAH31623.1"/>
    </source>
</evidence>
<keyword evidence="4" id="KW-0010">Activator</keyword>
<evidence type="ECO:0000256" key="2">
    <source>
        <dbReference type="ARBA" id="ARBA00023015"/>
    </source>
</evidence>
<evidence type="ECO:0000256" key="1">
    <source>
        <dbReference type="ARBA" id="ARBA00009437"/>
    </source>
</evidence>